<dbReference type="AlphaFoldDB" id="A0A426XUX6"/>
<evidence type="ECO:0000313" key="3">
    <source>
        <dbReference type="Proteomes" id="UP000287651"/>
    </source>
</evidence>
<dbReference type="Proteomes" id="UP000287651">
    <property type="component" value="Unassembled WGS sequence"/>
</dbReference>
<organism evidence="2 3">
    <name type="scientific">Ensete ventricosum</name>
    <name type="common">Abyssinian banana</name>
    <name type="synonym">Musa ensete</name>
    <dbReference type="NCBI Taxonomy" id="4639"/>
    <lineage>
        <taxon>Eukaryota</taxon>
        <taxon>Viridiplantae</taxon>
        <taxon>Streptophyta</taxon>
        <taxon>Embryophyta</taxon>
        <taxon>Tracheophyta</taxon>
        <taxon>Spermatophyta</taxon>
        <taxon>Magnoliopsida</taxon>
        <taxon>Liliopsida</taxon>
        <taxon>Zingiberales</taxon>
        <taxon>Musaceae</taxon>
        <taxon>Ensete</taxon>
    </lineage>
</organism>
<dbReference type="EMBL" id="AMZH03017245">
    <property type="protein sequence ID" value="RRT43317.1"/>
    <property type="molecule type" value="Genomic_DNA"/>
</dbReference>
<name>A0A426XUX6_ENSVE</name>
<evidence type="ECO:0000256" key="1">
    <source>
        <dbReference type="SAM" id="MobiDB-lite"/>
    </source>
</evidence>
<feature type="region of interest" description="Disordered" evidence="1">
    <location>
        <begin position="1"/>
        <end position="22"/>
    </location>
</feature>
<gene>
    <name evidence="2" type="ORF">B296_00011744</name>
</gene>
<protein>
    <submittedName>
        <fullName evidence="2">Uncharacterized protein</fullName>
    </submittedName>
</protein>
<reference evidence="2 3" key="1">
    <citation type="journal article" date="2014" name="Agronomy (Basel)">
        <title>A Draft Genome Sequence for Ensete ventricosum, the Drought-Tolerant Tree Against Hunger.</title>
        <authorList>
            <person name="Harrison J."/>
            <person name="Moore K.A."/>
            <person name="Paszkiewicz K."/>
            <person name="Jones T."/>
            <person name="Grant M."/>
            <person name="Ambacheew D."/>
            <person name="Muzemil S."/>
            <person name="Studholme D.J."/>
        </authorList>
    </citation>
    <scope>NUCLEOTIDE SEQUENCE [LARGE SCALE GENOMIC DNA]</scope>
</reference>
<evidence type="ECO:0000313" key="2">
    <source>
        <dbReference type="EMBL" id="RRT43317.1"/>
    </source>
</evidence>
<proteinExistence type="predicted"/>
<accession>A0A426XUX6</accession>
<comment type="caution">
    <text evidence="2">The sequence shown here is derived from an EMBL/GenBank/DDBJ whole genome shotgun (WGS) entry which is preliminary data.</text>
</comment>
<sequence>MEAIAMDESKEAKVGETQSEGEGELDHHVVRATGGGIGEDKVGEMLRRRKRDHETIACLYRIDRPTSTEAGLKAPKLVINIREAACCGLRSCSCVPTLSPSSSLEGGKGTDDCRELDKGDWKLVRNASGCGLRSCSCVPTLSPSSSLEGGKGTDDCRELDEGDWKLVRNASGVR</sequence>